<feature type="region of interest" description="Disordered" evidence="1">
    <location>
        <begin position="1"/>
        <end position="79"/>
    </location>
</feature>
<feature type="compositionally biased region" description="Polar residues" evidence="1">
    <location>
        <begin position="111"/>
        <end position="123"/>
    </location>
</feature>
<dbReference type="EMBL" id="QGMG01000181">
    <property type="protein sequence ID" value="TVY56162.1"/>
    <property type="molecule type" value="Genomic_DNA"/>
</dbReference>
<feature type="region of interest" description="Disordered" evidence="1">
    <location>
        <begin position="297"/>
        <end position="332"/>
    </location>
</feature>
<comment type="caution">
    <text evidence="2">The sequence shown here is derived from an EMBL/GenBank/DDBJ whole genome shotgun (WGS) entry which is preliminary data.</text>
</comment>
<protein>
    <recommendedName>
        <fullName evidence="4">Serine/threonine-protein kinase ppk6</fullName>
    </recommendedName>
</protein>
<feature type="compositionally biased region" description="Polar residues" evidence="1">
    <location>
        <begin position="143"/>
        <end position="152"/>
    </location>
</feature>
<feature type="region of interest" description="Disordered" evidence="1">
    <location>
        <begin position="220"/>
        <end position="264"/>
    </location>
</feature>
<evidence type="ECO:0008006" key="4">
    <source>
        <dbReference type="Google" id="ProtNLM"/>
    </source>
</evidence>
<name>A0A7D8UZZ4_9HELO</name>
<dbReference type="OrthoDB" id="5420391at2759"/>
<sequence length="573" mass="62277">MSSDLLAEFDSFYNPSSKPNAPSNSTPASHDLSFLSNTNQQGQNGQGGTQWQSRPAPTSGDIWGGMTSFQSNTNSTQANAAQDDIWGSFEAAIEPVKPSTQSFAPPASNYGAFNTANQGQQNPGIVRRPTLDLFSNNDHHDSFTSISSSKAQSRAPIQAAPLGFSPGEVLFDAAEELEDDDDFGDFETVTYPEPPPPKPQVPVQTQPPQSLDLIFGATTLEPKPTKRPNSLLPTNLNSSGLPYPQAPKSPSFQERNPFGSLGLSMNPVTAVKKEEKAKTASPITAWPSFEPPAIEIYRDSPAPDNQPDDDWGDFADLPPESPAKPTPKPTSGIEADAWAWDAADQVTSPEKPTATAPPPPSNIPPPSVLLTLFPPLFDLPRTTLFTTLSTQPFPLKNRILSDPSTLTFLRAYLLLATVAARIIAGRKQRWKRDTLLSQAMKIGPSGGKGGMKLAGVDKAEVTREEREAADVVRVWREQIGRLRSAVAVANSSIRDGGSHLDIPEISENMPVRVQEGGLVAPKQCVVCGLKREERVAKVDVGVEDSFGEWWVEHWGHRACRNFWLEHEAKLKHR</sequence>
<dbReference type="PANTHER" id="PTHR42084">
    <property type="entry name" value="YALI0E26631P"/>
    <property type="match status" value="1"/>
</dbReference>
<dbReference type="Proteomes" id="UP000481288">
    <property type="component" value="Unassembled WGS sequence"/>
</dbReference>
<reference evidence="2 3" key="1">
    <citation type="submission" date="2018-05" db="EMBL/GenBank/DDBJ databases">
        <title>Whole genome sequencing for identification of molecular markers to develop diagnostic detection tools for the regulated plant pathogen Lachnellula willkommii.</title>
        <authorList>
            <person name="Giroux E."/>
            <person name="Bilodeau G."/>
        </authorList>
    </citation>
    <scope>NUCLEOTIDE SEQUENCE [LARGE SCALE GENOMIC DNA]</scope>
    <source>
        <strain evidence="2 3">CBS 625.97</strain>
    </source>
</reference>
<proteinExistence type="predicted"/>
<accession>A0A7D8UZZ4</accession>
<evidence type="ECO:0000256" key="1">
    <source>
        <dbReference type="SAM" id="MobiDB-lite"/>
    </source>
</evidence>
<evidence type="ECO:0000313" key="3">
    <source>
        <dbReference type="Proteomes" id="UP000481288"/>
    </source>
</evidence>
<feature type="region of interest" description="Disordered" evidence="1">
    <location>
        <begin position="99"/>
        <end position="154"/>
    </location>
</feature>
<feature type="compositionally biased region" description="Low complexity" evidence="1">
    <location>
        <begin position="14"/>
        <end position="29"/>
    </location>
</feature>
<feature type="compositionally biased region" description="Polar residues" evidence="1">
    <location>
        <begin position="67"/>
        <end position="79"/>
    </location>
</feature>
<keyword evidence="3" id="KW-1185">Reference proteome</keyword>
<evidence type="ECO:0000313" key="2">
    <source>
        <dbReference type="EMBL" id="TVY56162.1"/>
    </source>
</evidence>
<organism evidence="2 3">
    <name type="scientific">Lachnellula cervina</name>
    <dbReference type="NCBI Taxonomy" id="1316786"/>
    <lineage>
        <taxon>Eukaryota</taxon>
        <taxon>Fungi</taxon>
        <taxon>Dikarya</taxon>
        <taxon>Ascomycota</taxon>
        <taxon>Pezizomycotina</taxon>
        <taxon>Leotiomycetes</taxon>
        <taxon>Helotiales</taxon>
        <taxon>Lachnaceae</taxon>
        <taxon>Lachnellula</taxon>
    </lineage>
</organism>
<gene>
    <name evidence="2" type="ORF">LCER1_G003306</name>
</gene>
<dbReference type="PANTHER" id="PTHR42084:SF1">
    <property type="entry name" value="SERINE_THREONINE-PROTEIN KINASE PPK6"/>
    <property type="match status" value="1"/>
</dbReference>
<feature type="region of interest" description="Disordered" evidence="1">
    <location>
        <begin position="183"/>
        <end position="207"/>
    </location>
</feature>
<feature type="compositionally biased region" description="Pro residues" evidence="1">
    <location>
        <begin position="319"/>
        <end position="328"/>
    </location>
</feature>
<dbReference type="AlphaFoldDB" id="A0A7D8UZZ4"/>
<feature type="compositionally biased region" description="Polar residues" evidence="1">
    <location>
        <begin position="227"/>
        <end position="240"/>
    </location>
</feature>